<reference evidence="11" key="1">
    <citation type="journal article" date="2021" name="PeerJ">
        <title>Extensive microbial diversity within the chicken gut microbiome revealed by metagenomics and culture.</title>
        <authorList>
            <person name="Gilroy R."/>
            <person name="Ravi A."/>
            <person name="Getino M."/>
            <person name="Pursley I."/>
            <person name="Horton D.L."/>
            <person name="Alikhan N.F."/>
            <person name="Baker D."/>
            <person name="Gharbi K."/>
            <person name="Hall N."/>
            <person name="Watson M."/>
            <person name="Adriaenssens E.M."/>
            <person name="Foster-Nyarko E."/>
            <person name="Jarju S."/>
            <person name="Secka A."/>
            <person name="Antonio M."/>
            <person name="Oren A."/>
            <person name="Chaudhuri R.R."/>
            <person name="La Ragione R."/>
            <person name="Hildebrand F."/>
            <person name="Pallen M.J."/>
        </authorList>
    </citation>
    <scope>NUCLEOTIDE SEQUENCE</scope>
    <source>
        <strain evidence="11">ChiBcec15-3976</strain>
    </source>
</reference>
<comment type="catalytic activity">
    <reaction evidence="8">
        <text>DNA(n) + a 2'-deoxyribonucleoside 5'-triphosphate = DNA(n+1) + diphosphate</text>
        <dbReference type="Rhea" id="RHEA:22508"/>
        <dbReference type="Rhea" id="RHEA-COMP:17339"/>
        <dbReference type="Rhea" id="RHEA-COMP:17340"/>
        <dbReference type="ChEBI" id="CHEBI:33019"/>
        <dbReference type="ChEBI" id="CHEBI:61560"/>
        <dbReference type="ChEBI" id="CHEBI:173112"/>
        <dbReference type="EC" id="2.7.7.7"/>
    </reaction>
</comment>
<dbReference type="Pfam" id="PF06144">
    <property type="entry name" value="DNA_pol3_delta"/>
    <property type="match status" value="1"/>
</dbReference>
<dbReference type="EC" id="2.7.7.7" evidence="1"/>
<evidence type="ECO:0000313" key="12">
    <source>
        <dbReference type="Proteomes" id="UP000823909"/>
    </source>
</evidence>
<evidence type="ECO:0000256" key="7">
    <source>
        <dbReference type="ARBA" id="ARBA00034754"/>
    </source>
</evidence>
<feature type="domain" description="DNA polymerase III delta subunit-like C-terminal" evidence="10">
    <location>
        <begin position="205"/>
        <end position="323"/>
    </location>
</feature>
<dbReference type="GO" id="GO:0003677">
    <property type="term" value="F:DNA binding"/>
    <property type="evidence" value="ECO:0007669"/>
    <property type="project" value="InterPro"/>
</dbReference>
<keyword evidence="3 11" id="KW-0808">Transferase</keyword>
<evidence type="ECO:0000256" key="2">
    <source>
        <dbReference type="ARBA" id="ARBA00017703"/>
    </source>
</evidence>
<evidence type="ECO:0000256" key="1">
    <source>
        <dbReference type="ARBA" id="ARBA00012417"/>
    </source>
</evidence>
<dbReference type="PANTHER" id="PTHR34388:SF1">
    <property type="entry name" value="DNA POLYMERASE III SUBUNIT DELTA"/>
    <property type="match status" value="1"/>
</dbReference>
<dbReference type="InterPro" id="IPR005790">
    <property type="entry name" value="DNA_polIII_delta"/>
</dbReference>
<dbReference type="GO" id="GO:0006261">
    <property type="term" value="P:DNA-templated DNA replication"/>
    <property type="evidence" value="ECO:0007669"/>
    <property type="project" value="TreeGrafter"/>
</dbReference>
<dbReference type="Proteomes" id="UP000823909">
    <property type="component" value="Unassembled WGS sequence"/>
</dbReference>
<keyword evidence="4 11" id="KW-0548">Nucleotidyltransferase</keyword>
<keyword evidence="5" id="KW-0235">DNA replication</keyword>
<evidence type="ECO:0000256" key="5">
    <source>
        <dbReference type="ARBA" id="ARBA00022705"/>
    </source>
</evidence>
<name>A0A9D2U5A5_9FIRM</name>
<dbReference type="Pfam" id="PF21694">
    <property type="entry name" value="DNA_pol3_delta_C"/>
    <property type="match status" value="1"/>
</dbReference>
<organism evidence="11 12">
    <name type="scientific">Candidatus Mediterraneibacter quadrami</name>
    <dbReference type="NCBI Taxonomy" id="2838684"/>
    <lineage>
        <taxon>Bacteria</taxon>
        <taxon>Bacillati</taxon>
        <taxon>Bacillota</taxon>
        <taxon>Clostridia</taxon>
        <taxon>Lachnospirales</taxon>
        <taxon>Lachnospiraceae</taxon>
        <taxon>Mediterraneibacter</taxon>
    </lineage>
</organism>
<evidence type="ECO:0000256" key="3">
    <source>
        <dbReference type="ARBA" id="ARBA00022679"/>
    </source>
</evidence>
<dbReference type="InterPro" id="IPR008921">
    <property type="entry name" value="DNA_pol3_clamp-load_cplx_C"/>
</dbReference>
<dbReference type="InterPro" id="IPR027417">
    <property type="entry name" value="P-loop_NTPase"/>
</dbReference>
<dbReference type="Gene3D" id="3.40.50.300">
    <property type="entry name" value="P-loop containing nucleotide triphosphate hydrolases"/>
    <property type="match status" value="1"/>
</dbReference>
<evidence type="ECO:0000259" key="9">
    <source>
        <dbReference type="Pfam" id="PF06144"/>
    </source>
</evidence>
<comment type="similarity">
    <text evidence="7">Belongs to the DNA polymerase HolA subunit family.</text>
</comment>
<dbReference type="Gene3D" id="1.20.272.10">
    <property type="match status" value="1"/>
</dbReference>
<accession>A0A9D2U5A5</accession>
<dbReference type="InterPro" id="IPR010372">
    <property type="entry name" value="DNA_pol3_delta_N"/>
</dbReference>
<keyword evidence="6" id="KW-0239">DNA-directed DNA polymerase</keyword>
<dbReference type="GO" id="GO:0003887">
    <property type="term" value="F:DNA-directed DNA polymerase activity"/>
    <property type="evidence" value="ECO:0007669"/>
    <property type="project" value="UniProtKB-KW"/>
</dbReference>
<dbReference type="NCBIfam" id="TIGR01128">
    <property type="entry name" value="holA"/>
    <property type="match status" value="1"/>
</dbReference>
<reference evidence="11" key="2">
    <citation type="submission" date="2021-04" db="EMBL/GenBank/DDBJ databases">
        <authorList>
            <person name="Gilroy R."/>
        </authorList>
    </citation>
    <scope>NUCLEOTIDE SEQUENCE</scope>
    <source>
        <strain evidence="11">ChiBcec15-3976</strain>
    </source>
</reference>
<protein>
    <recommendedName>
        <fullName evidence="2">DNA polymerase III subunit delta</fullName>
        <ecNumber evidence="1">2.7.7.7</ecNumber>
    </recommendedName>
</protein>
<dbReference type="Gene3D" id="1.10.8.60">
    <property type="match status" value="1"/>
</dbReference>
<dbReference type="SUPFAM" id="SSF48019">
    <property type="entry name" value="post-AAA+ oligomerization domain-like"/>
    <property type="match status" value="1"/>
</dbReference>
<dbReference type="GO" id="GO:0009360">
    <property type="term" value="C:DNA polymerase III complex"/>
    <property type="evidence" value="ECO:0007669"/>
    <property type="project" value="InterPro"/>
</dbReference>
<comment type="caution">
    <text evidence="11">The sequence shown here is derived from an EMBL/GenBank/DDBJ whole genome shotgun (WGS) entry which is preliminary data.</text>
</comment>
<evidence type="ECO:0000256" key="6">
    <source>
        <dbReference type="ARBA" id="ARBA00022932"/>
    </source>
</evidence>
<evidence type="ECO:0000259" key="10">
    <source>
        <dbReference type="Pfam" id="PF21694"/>
    </source>
</evidence>
<dbReference type="EMBL" id="DWUU01000015">
    <property type="protein sequence ID" value="HJD41731.1"/>
    <property type="molecule type" value="Genomic_DNA"/>
</dbReference>
<dbReference type="PANTHER" id="PTHR34388">
    <property type="entry name" value="DNA POLYMERASE III SUBUNIT DELTA"/>
    <property type="match status" value="1"/>
</dbReference>
<evidence type="ECO:0000256" key="4">
    <source>
        <dbReference type="ARBA" id="ARBA00022695"/>
    </source>
</evidence>
<dbReference type="InterPro" id="IPR048466">
    <property type="entry name" value="DNA_pol3_delta-like_C"/>
</dbReference>
<gene>
    <name evidence="11" type="primary">holA</name>
    <name evidence="11" type="ORF">H9910_01795</name>
</gene>
<sequence>MRSLNEDLKTGQFKQIYLLYGEENYLKKQYRDRFIKAMVPEGDTMNFARYEGKKTDIKEVIDLAETLPFFAERRVIVFEDTGFFKSGGGDLADYINSGMPSTTFFIFIESEVDRRSGLYKAVSKAGHIVELSVQDEATLRKWIQSLARKEKKEIASADAAYFINKVGTDMENITRELEKLFCYCMDQTVLTRADIDAVCITHITNRVYDMIRAMTLHDQRRALALYHDLLELKEKPMSILAKISMQYKDMYHIKALLRQGCRGKELADRLKLHRYAAEQREKLSARFTSEQLRSVMEEIADLEQRVKTGYISDELAVELFIVQHSQNEQA</sequence>
<feature type="domain" description="DNA polymerase III delta N-terminal" evidence="9">
    <location>
        <begin position="17"/>
        <end position="130"/>
    </location>
</feature>
<dbReference type="AlphaFoldDB" id="A0A9D2U5A5"/>
<evidence type="ECO:0000313" key="11">
    <source>
        <dbReference type="EMBL" id="HJD41731.1"/>
    </source>
</evidence>
<dbReference type="SUPFAM" id="SSF52540">
    <property type="entry name" value="P-loop containing nucleoside triphosphate hydrolases"/>
    <property type="match status" value="1"/>
</dbReference>
<evidence type="ECO:0000256" key="8">
    <source>
        <dbReference type="ARBA" id="ARBA00049244"/>
    </source>
</evidence>
<proteinExistence type="inferred from homology"/>